<dbReference type="RefSeq" id="WP_139626385.1">
    <property type="nucleotide sequence ID" value="NZ_VDCI01000003.1"/>
</dbReference>
<reference evidence="1 2" key="1">
    <citation type="submission" date="2019-05" db="EMBL/GenBank/DDBJ databases">
        <title>Draft Whole-Genome sequence of the green sulfur bacterium Prosthecochloris vibrioformis DSM 260.</title>
        <authorList>
            <person name="Meyer T.E."/>
            <person name="Kyndt J.A."/>
        </authorList>
    </citation>
    <scope>NUCLEOTIDE SEQUENCE [LARGE SCALE GENOMIC DNA]</scope>
    <source>
        <strain evidence="1 2">DSM 260</strain>
    </source>
</reference>
<gene>
    <name evidence="1" type="ORF">FGF68_04440</name>
</gene>
<protein>
    <submittedName>
        <fullName evidence="1">Uncharacterized protein</fullName>
    </submittedName>
</protein>
<evidence type="ECO:0000313" key="2">
    <source>
        <dbReference type="Proteomes" id="UP000309544"/>
    </source>
</evidence>
<name>A0A5C4S0W2_PROVB</name>
<organism evidence="1 2">
    <name type="scientific">Prosthecochloris vibrioformis</name>
    <name type="common">Chlorobium vibrioforme</name>
    <dbReference type="NCBI Taxonomy" id="1098"/>
    <lineage>
        <taxon>Bacteria</taxon>
        <taxon>Pseudomonadati</taxon>
        <taxon>Chlorobiota</taxon>
        <taxon>Chlorobiia</taxon>
        <taxon>Chlorobiales</taxon>
        <taxon>Chlorobiaceae</taxon>
        <taxon>Prosthecochloris</taxon>
    </lineage>
</organism>
<dbReference type="AlphaFoldDB" id="A0A5C4S0W2"/>
<dbReference type="Proteomes" id="UP000309544">
    <property type="component" value="Unassembled WGS sequence"/>
</dbReference>
<evidence type="ECO:0000313" key="1">
    <source>
        <dbReference type="EMBL" id="TNJ36839.1"/>
    </source>
</evidence>
<proteinExistence type="predicted"/>
<accession>A0A5C4S0W2</accession>
<sequence>MLKEAYKQDEKVGFDVSLDFGLDIEQKMFRVSSRIRFSQQKTQPFLVIEGSSVFAIDPEAWERFAFEGGQAMVFSSSVCRASGSIECWWSEGDAVCQDSGYDIQSVFDTN</sequence>
<dbReference type="EMBL" id="VDCI01000003">
    <property type="protein sequence ID" value="TNJ36839.1"/>
    <property type="molecule type" value="Genomic_DNA"/>
</dbReference>
<comment type="caution">
    <text evidence="1">The sequence shown here is derived from an EMBL/GenBank/DDBJ whole genome shotgun (WGS) entry which is preliminary data.</text>
</comment>
<keyword evidence="2" id="KW-1185">Reference proteome</keyword>